<dbReference type="EMBL" id="JABSTV010001247">
    <property type="protein sequence ID" value="KAH7972541.1"/>
    <property type="molecule type" value="Genomic_DNA"/>
</dbReference>
<feature type="compositionally biased region" description="Basic and acidic residues" evidence="1">
    <location>
        <begin position="12"/>
        <end position="26"/>
    </location>
</feature>
<comment type="caution">
    <text evidence="2">The sequence shown here is derived from an EMBL/GenBank/DDBJ whole genome shotgun (WGS) entry which is preliminary data.</text>
</comment>
<sequence length="127" mass="14336">MGSCRSRTGAQRGERTVAEGDVRQVEDEGVPQPQEQDRKGINGCMYDKNTGGDLLFEARAGALRTLVSHRRFDGSTDDTRALRRVCEQEEETMQKVVLHCPCLRPRQREGTTLSEALAFGEHECWRL</sequence>
<keyword evidence="3" id="KW-1185">Reference proteome</keyword>
<feature type="region of interest" description="Disordered" evidence="1">
    <location>
        <begin position="1"/>
        <end position="43"/>
    </location>
</feature>
<name>A0A9D4T4D2_RHISA</name>
<reference evidence="2" key="2">
    <citation type="submission" date="2021-09" db="EMBL/GenBank/DDBJ databases">
        <authorList>
            <person name="Jia N."/>
            <person name="Wang J."/>
            <person name="Shi W."/>
            <person name="Du L."/>
            <person name="Sun Y."/>
            <person name="Zhan W."/>
            <person name="Jiang J."/>
            <person name="Wang Q."/>
            <person name="Zhang B."/>
            <person name="Ji P."/>
            <person name="Sakyi L.B."/>
            <person name="Cui X."/>
            <person name="Yuan T."/>
            <person name="Jiang B."/>
            <person name="Yang W."/>
            <person name="Lam T.T.-Y."/>
            <person name="Chang Q."/>
            <person name="Ding S."/>
            <person name="Wang X."/>
            <person name="Zhu J."/>
            <person name="Ruan X."/>
            <person name="Zhao L."/>
            <person name="Wei J."/>
            <person name="Que T."/>
            <person name="Du C."/>
            <person name="Cheng J."/>
            <person name="Dai P."/>
            <person name="Han X."/>
            <person name="Huang E."/>
            <person name="Gao Y."/>
            <person name="Liu J."/>
            <person name="Shao H."/>
            <person name="Ye R."/>
            <person name="Li L."/>
            <person name="Wei W."/>
            <person name="Wang X."/>
            <person name="Wang C."/>
            <person name="Huo Q."/>
            <person name="Li W."/>
            <person name="Guo W."/>
            <person name="Chen H."/>
            <person name="Chen S."/>
            <person name="Zhou L."/>
            <person name="Zhou L."/>
            <person name="Ni X."/>
            <person name="Tian J."/>
            <person name="Zhou Y."/>
            <person name="Sheng Y."/>
            <person name="Liu T."/>
            <person name="Pan Y."/>
            <person name="Xia L."/>
            <person name="Li J."/>
            <person name="Zhao F."/>
            <person name="Cao W."/>
        </authorList>
    </citation>
    <scope>NUCLEOTIDE SEQUENCE</scope>
    <source>
        <strain evidence="2">Rsan-2018</strain>
        <tissue evidence="2">Larvae</tissue>
    </source>
</reference>
<gene>
    <name evidence="2" type="ORF">HPB52_013275</name>
</gene>
<dbReference type="Proteomes" id="UP000821837">
    <property type="component" value="Chromosome 11"/>
</dbReference>
<evidence type="ECO:0000313" key="3">
    <source>
        <dbReference type="Proteomes" id="UP000821837"/>
    </source>
</evidence>
<proteinExistence type="predicted"/>
<accession>A0A9D4T4D2</accession>
<evidence type="ECO:0000256" key="1">
    <source>
        <dbReference type="SAM" id="MobiDB-lite"/>
    </source>
</evidence>
<protein>
    <submittedName>
        <fullName evidence="2">Uncharacterized protein</fullName>
    </submittedName>
</protein>
<dbReference type="AlphaFoldDB" id="A0A9D4T4D2"/>
<reference evidence="2" key="1">
    <citation type="journal article" date="2020" name="Cell">
        <title>Large-Scale Comparative Analyses of Tick Genomes Elucidate Their Genetic Diversity and Vector Capacities.</title>
        <authorList>
            <consortium name="Tick Genome and Microbiome Consortium (TIGMIC)"/>
            <person name="Jia N."/>
            <person name="Wang J."/>
            <person name="Shi W."/>
            <person name="Du L."/>
            <person name="Sun Y."/>
            <person name="Zhan W."/>
            <person name="Jiang J.F."/>
            <person name="Wang Q."/>
            <person name="Zhang B."/>
            <person name="Ji P."/>
            <person name="Bell-Sakyi L."/>
            <person name="Cui X.M."/>
            <person name="Yuan T.T."/>
            <person name="Jiang B.G."/>
            <person name="Yang W.F."/>
            <person name="Lam T.T."/>
            <person name="Chang Q.C."/>
            <person name="Ding S.J."/>
            <person name="Wang X.J."/>
            <person name="Zhu J.G."/>
            <person name="Ruan X.D."/>
            <person name="Zhao L."/>
            <person name="Wei J.T."/>
            <person name="Ye R.Z."/>
            <person name="Que T.C."/>
            <person name="Du C.H."/>
            <person name="Zhou Y.H."/>
            <person name="Cheng J.X."/>
            <person name="Dai P.F."/>
            <person name="Guo W.B."/>
            <person name="Han X.H."/>
            <person name="Huang E.J."/>
            <person name="Li L.F."/>
            <person name="Wei W."/>
            <person name="Gao Y.C."/>
            <person name="Liu J.Z."/>
            <person name="Shao H.Z."/>
            <person name="Wang X."/>
            <person name="Wang C.C."/>
            <person name="Yang T.C."/>
            <person name="Huo Q.B."/>
            <person name="Li W."/>
            <person name="Chen H.Y."/>
            <person name="Chen S.E."/>
            <person name="Zhou L.G."/>
            <person name="Ni X.B."/>
            <person name="Tian J.H."/>
            <person name="Sheng Y."/>
            <person name="Liu T."/>
            <person name="Pan Y.S."/>
            <person name="Xia L.Y."/>
            <person name="Li J."/>
            <person name="Zhao F."/>
            <person name="Cao W.C."/>
        </authorList>
    </citation>
    <scope>NUCLEOTIDE SEQUENCE</scope>
    <source>
        <strain evidence="2">Rsan-2018</strain>
    </source>
</reference>
<organism evidence="2 3">
    <name type="scientific">Rhipicephalus sanguineus</name>
    <name type="common">Brown dog tick</name>
    <name type="synonym">Ixodes sanguineus</name>
    <dbReference type="NCBI Taxonomy" id="34632"/>
    <lineage>
        <taxon>Eukaryota</taxon>
        <taxon>Metazoa</taxon>
        <taxon>Ecdysozoa</taxon>
        <taxon>Arthropoda</taxon>
        <taxon>Chelicerata</taxon>
        <taxon>Arachnida</taxon>
        <taxon>Acari</taxon>
        <taxon>Parasitiformes</taxon>
        <taxon>Ixodida</taxon>
        <taxon>Ixodoidea</taxon>
        <taxon>Ixodidae</taxon>
        <taxon>Rhipicephalinae</taxon>
        <taxon>Rhipicephalus</taxon>
        <taxon>Rhipicephalus</taxon>
    </lineage>
</organism>
<evidence type="ECO:0000313" key="2">
    <source>
        <dbReference type="EMBL" id="KAH7972541.1"/>
    </source>
</evidence>